<comment type="caution">
    <text evidence="7">The sequence shown here is derived from an EMBL/GenBank/DDBJ whole genome shotgun (WGS) entry which is preliminary data.</text>
</comment>
<feature type="region of interest" description="Disordered" evidence="6">
    <location>
        <begin position="313"/>
        <end position="332"/>
    </location>
</feature>
<dbReference type="InterPro" id="IPR005427">
    <property type="entry name" value="BipC/SctB"/>
</dbReference>
<reference evidence="7 8" key="1">
    <citation type="submission" date="2018-01" db="EMBL/GenBank/DDBJ databases">
        <title>Genomic Sequence of Chromobacterium MWU13-2610 from wild cranberry bogs within the Cape Cod National Seashore.</title>
        <authorList>
            <person name="O'Hara-Hanley K."/>
            <person name="Soby S."/>
            <person name="Harrison A."/>
        </authorList>
    </citation>
    <scope>NUCLEOTIDE SEQUENCE [LARGE SCALE GENOMIC DNA]</scope>
    <source>
        <strain evidence="7 8">MWU13-2610</strain>
    </source>
</reference>
<evidence type="ECO:0000313" key="8">
    <source>
        <dbReference type="Proteomes" id="UP000236416"/>
    </source>
</evidence>
<keyword evidence="3" id="KW-0964">Secreted</keyword>
<accession>A0A2K4MUV5</accession>
<comment type="subcellular location">
    <subcellularLocation>
        <location evidence="1">Secreted</location>
    </subcellularLocation>
</comment>
<proteinExistence type="inferred from homology"/>
<evidence type="ECO:0000256" key="5">
    <source>
        <dbReference type="ARBA" id="ARBA00035650"/>
    </source>
</evidence>
<name>A0A2K4MUV5_9NEIS</name>
<sequence>MLLTNSHISARVNTHIQAKEAEAKAPIRGDQINIGNVDTVVQQAGVQKLAFETSVPELTPPTAGEVEKQAAKAWLENTLQDESFNKFASEVLEHLKNKVGAQSDDLVPLLLHMMPATRATSEHLTNIQSKVRQASEHFDDIAPLLLSLVPTSNGVEEQAAKDSLETHLKDESIKKVLDEGLASIKGMGHPASALFDAICLLMVALAYAASQNSQRNTILGSELANLNKDSMYREAGNVLGGSTAGAIVSTSLAAGSLGMSLKGSKIQGDALKQNKVKVDTLTTELKAAKSSLASQGSIKLGSDKVDGVTQITTKPAPGPAQQGAGLPGNAARGVTDTVDGVADNAVKLQPSNKRLDQQQMGALHRPVEDIESDLATQQNAFDTNNLRGRRWEAKGGAMGQTAQAANTITRGGGDYAATVERADQQILQANNRVANTGADESRDEQRQLDSMRQEMQRALAGMMQDTAAASGAVASARAS</sequence>
<dbReference type="Proteomes" id="UP000236416">
    <property type="component" value="Unassembled WGS sequence"/>
</dbReference>
<evidence type="ECO:0000256" key="1">
    <source>
        <dbReference type="ARBA" id="ARBA00004613"/>
    </source>
</evidence>
<protein>
    <recommendedName>
        <fullName evidence="2">Effector protein BipC</fullName>
    </recommendedName>
</protein>
<evidence type="ECO:0000256" key="6">
    <source>
        <dbReference type="SAM" id="MobiDB-lite"/>
    </source>
</evidence>
<evidence type="ECO:0000313" key="7">
    <source>
        <dbReference type="EMBL" id="POB00606.1"/>
    </source>
</evidence>
<dbReference type="EMBL" id="PPTF01000002">
    <property type="protein sequence ID" value="POB00606.1"/>
    <property type="molecule type" value="Genomic_DNA"/>
</dbReference>
<comment type="similarity">
    <text evidence="5">Belongs to the SctB/SipC family.</text>
</comment>
<dbReference type="PRINTS" id="PR01608">
    <property type="entry name" value="BACINVASINC"/>
</dbReference>
<dbReference type="RefSeq" id="WP_103316665.1">
    <property type="nucleotide sequence ID" value="NZ_PPTF01000002.1"/>
</dbReference>
<feature type="compositionally biased region" description="Low complexity" evidence="6">
    <location>
        <begin position="319"/>
        <end position="331"/>
    </location>
</feature>
<evidence type="ECO:0000256" key="2">
    <source>
        <dbReference type="ARBA" id="ARBA00020604"/>
    </source>
</evidence>
<dbReference type="Pfam" id="PF09599">
    <property type="entry name" value="IpaC_SipC"/>
    <property type="match status" value="1"/>
</dbReference>
<keyword evidence="4" id="KW-0843">Virulence</keyword>
<gene>
    <name evidence="7" type="ORF">C2134_00620</name>
</gene>
<evidence type="ECO:0000256" key="4">
    <source>
        <dbReference type="ARBA" id="ARBA00023026"/>
    </source>
</evidence>
<dbReference type="GO" id="GO:0005576">
    <property type="term" value="C:extracellular region"/>
    <property type="evidence" value="ECO:0007669"/>
    <property type="project" value="UniProtKB-SubCell"/>
</dbReference>
<organism evidence="7 8">
    <name type="scientific">Chromobacterium sinusclupearum</name>
    <dbReference type="NCBI Taxonomy" id="2077146"/>
    <lineage>
        <taxon>Bacteria</taxon>
        <taxon>Pseudomonadati</taxon>
        <taxon>Pseudomonadota</taxon>
        <taxon>Betaproteobacteria</taxon>
        <taxon>Neisseriales</taxon>
        <taxon>Chromobacteriaceae</taxon>
        <taxon>Chromobacterium</taxon>
    </lineage>
</organism>
<dbReference type="AlphaFoldDB" id="A0A2K4MUV5"/>
<evidence type="ECO:0000256" key="3">
    <source>
        <dbReference type="ARBA" id="ARBA00022525"/>
    </source>
</evidence>
<keyword evidence="8" id="KW-1185">Reference proteome</keyword>
<dbReference type="NCBIfam" id="NF038055">
    <property type="entry name" value="T3SS_SctB_pilot"/>
    <property type="match status" value="1"/>
</dbReference>